<protein>
    <submittedName>
        <fullName evidence="1">Uncharacterized protein</fullName>
    </submittedName>
</protein>
<comment type="caution">
    <text evidence="1">The sequence shown here is derived from an EMBL/GenBank/DDBJ whole genome shotgun (WGS) entry which is preliminary data.</text>
</comment>
<evidence type="ECO:0000313" key="2">
    <source>
        <dbReference type="Proteomes" id="UP000078046"/>
    </source>
</evidence>
<dbReference type="GO" id="GO:0006509">
    <property type="term" value="P:membrane protein ectodomain proteolysis"/>
    <property type="evidence" value="ECO:0007669"/>
    <property type="project" value="TreeGrafter"/>
</dbReference>
<gene>
    <name evidence="1" type="ORF">A3Q56_02235</name>
</gene>
<dbReference type="AlphaFoldDB" id="A0A177B8K4"/>
<accession>A0A177B8K4</accession>
<reference evidence="1 2" key="1">
    <citation type="submission" date="2016-04" db="EMBL/GenBank/DDBJ databases">
        <title>The genome of Intoshia linei affirms orthonectids as highly simplified spiralians.</title>
        <authorList>
            <person name="Mikhailov K.V."/>
            <person name="Slusarev G.S."/>
            <person name="Nikitin M.A."/>
            <person name="Logacheva M.D."/>
            <person name="Penin A."/>
            <person name="Aleoshin V."/>
            <person name="Panchin Y.V."/>
        </authorList>
    </citation>
    <scope>NUCLEOTIDE SEQUENCE [LARGE SCALE GENOMIC DNA]</scope>
    <source>
        <strain evidence="1">Intl2013</strain>
        <tissue evidence="1">Whole animal</tissue>
    </source>
</reference>
<dbReference type="Proteomes" id="UP000078046">
    <property type="component" value="Unassembled WGS sequence"/>
</dbReference>
<dbReference type="EMBL" id="LWCA01000205">
    <property type="protein sequence ID" value="OAF69973.1"/>
    <property type="molecule type" value="Genomic_DNA"/>
</dbReference>
<dbReference type="GO" id="GO:0005886">
    <property type="term" value="C:plasma membrane"/>
    <property type="evidence" value="ECO:0007669"/>
    <property type="project" value="TreeGrafter"/>
</dbReference>
<dbReference type="GO" id="GO:0007219">
    <property type="term" value="P:Notch signaling pathway"/>
    <property type="evidence" value="ECO:0007669"/>
    <property type="project" value="TreeGrafter"/>
</dbReference>
<sequence length="198" mass="22930">MKKDFALTYIFQWTMIMSYLGCISSDNLMCSLSIYADNTLYQSFNKTPIQHRRAAITRLIENIISDANAIFMEKKNKILISRSPDGKLYKQIQLIIRKITIFDDYRCSNINNFSEEEKILCNDKVGSSVLLNEISKKDLSNFCLGYIFTNRDFEGDIVGLAWIKKEEFVITMNDIETEKDLTILESLRQGISAFLEKL</sequence>
<evidence type="ECO:0000313" key="1">
    <source>
        <dbReference type="EMBL" id="OAF69973.1"/>
    </source>
</evidence>
<proteinExistence type="predicted"/>
<dbReference type="OrthoDB" id="2149267at2759"/>
<dbReference type="GO" id="GO:0004222">
    <property type="term" value="F:metalloendopeptidase activity"/>
    <property type="evidence" value="ECO:0007669"/>
    <property type="project" value="TreeGrafter"/>
</dbReference>
<organism evidence="1 2">
    <name type="scientific">Intoshia linei</name>
    <dbReference type="NCBI Taxonomy" id="1819745"/>
    <lineage>
        <taxon>Eukaryota</taxon>
        <taxon>Metazoa</taxon>
        <taxon>Spiralia</taxon>
        <taxon>Lophotrochozoa</taxon>
        <taxon>Mesozoa</taxon>
        <taxon>Orthonectida</taxon>
        <taxon>Rhopaluridae</taxon>
        <taxon>Intoshia</taxon>
    </lineage>
</organism>
<name>A0A177B8K4_9BILA</name>
<dbReference type="Pfam" id="PF13688">
    <property type="entry name" value="Reprolysin_5"/>
    <property type="match status" value="1"/>
</dbReference>
<dbReference type="PANTHER" id="PTHR45702:SF2">
    <property type="entry name" value="KUZBANIAN, ISOFORM A"/>
    <property type="match status" value="1"/>
</dbReference>
<dbReference type="Gene3D" id="3.40.390.10">
    <property type="entry name" value="Collagenase (Catalytic Domain)"/>
    <property type="match status" value="1"/>
</dbReference>
<dbReference type="InterPro" id="IPR024079">
    <property type="entry name" value="MetalloPept_cat_dom_sf"/>
</dbReference>
<keyword evidence="2" id="KW-1185">Reference proteome</keyword>
<dbReference type="PANTHER" id="PTHR45702">
    <property type="entry name" value="ADAM10/ADAM17 METALLOPEPTIDASE FAMILY MEMBER"/>
    <property type="match status" value="1"/>
</dbReference>
<dbReference type="SUPFAM" id="SSF55486">
    <property type="entry name" value="Metalloproteases ('zincins'), catalytic domain"/>
    <property type="match status" value="1"/>
</dbReference>
<dbReference type="InterPro" id="IPR051489">
    <property type="entry name" value="ADAM_Metalloproteinase"/>
</dbReference>